<keyword evidence="1" id="KW-0812">Transmembrane</keyword>
<evidence type="ECO:0000313" key="2">
    <source>
        <dbReference type="EMBL" id="KYC45235.1"/>
    </source>
</evidence>
<proteinExistence type="predicted"/>
<evidence type="ECO:0000313" key="3">
    <source>
        <dbReference type="EMBL" id="KYC46939.1"/>
    </source>
</evidence>
<dbReference type="AlphaFoldDB" id="A0A150IKC6"/>
<dbReference type="SUPFAM" id="SSF52540">
    <property type="entry name" value="P-loop containing nucleoside triphosphate hydrolases"/>
    <property type="match status" value="1"/>
</dbReference>
<dbReference type="Proteomes" id="UP000092401">
    <property type="component" value="Unassembled WGS sequence"/>
</dbReference>
<dbReference type="Gene3D" id="3.40.50.300">
    <property type="entry name" value="P-loop containing nucleotide triphosphate hydrolases"/>
    <property type="match status" value="1"/>
</dbReference>
<dbReference type="EMBL" id="LNGF01000039">
    <property type="protein sequence ID" value="KYC46939.1"/>
    <property type="molecule type" value="Genomic_DNA"/>
</dbReference>
<feature type="transmembrane region" description="Helical" evidence="1">
    <location>
        <begin position="84"/>
        <end position="108"/>
    </location>
</feature>
<keyword evidence="1" id="KW-1133">Transmembrane helix</keyword>
<keyword evidence="2" id="KW-0418">Kinase</keyword>
<accession>A0A150IKC6</accession>
<dbReference type="EMBL" id="LNGE01000025">
    <property type="protein sequence ID" value="KYC45235.1"/>
    <property type="molecule type" value="Genomic_DNA"/>
</dbReference>
<feature type="transmembrane region" description="Helical" evidence="1">
    <location>
        <begin position="44"/>
        <end position="64"/>
    </location>
</feature>
<gene>
    <name evidence="2" type="ORF">APG10_01042</name>
    <name evidence="3" type="ORF">APG11_01574</name>
</gene>
<sequence length="211" mass="24597">MNNKIISIIGPDGVGKTTQIELLISKLNEKGLRYESKWLRFNHFFSLPLLALARFMGLSEIITLESGNRLGYHYFYRSRAISALYAFLLLADTMINTFFKVYIPVFIFRRNIIYDRFIYDTMVDLMVSTGNMSETYSTLFSGLIPRKSISILLITDTETLRQRRDDVMYDKALEQKINRYHQLSEKFNIPTVDANQPVENVHKELLRKVGC</sequence>
<comment type="caution">
    <text evidence="2">The sequence shown here is derived from an EMBL/GenBank/DDBJ whole genome shotgun (WGS) entry which is preliminary data.</text>
</comment>
<protein>
    <submittedName>
        <fullName evidence="2">Thymidylate kinase</fullName>
    </submittedName>
</protein>
<accession>A0A150IPG3</accession>
<dbReference type="GO" id="GO:0016301">
    <property type="term" value="F:kinase activity"/>
    <property type="evidence" value="ECO:0007669"/>
    <property type="project" value="UniProtKB-KW"/>
</dbReference>
<keyword evidence="1" id="KW-0472">Membrane</keyword>
<evidence type="ECO:0000313" key="4">
    <source>
        <dbReference type="Proteomes" id="UP000091929"/>
    </source>
</evidence>
<keyword evidence="2" id="KW-0808">Transferase</keyword>
<reference evidence="4 5" key="1">
    <citation type="journal article" date="2016" name="ISME J.">
        <title>Chasing the elusive Euryarchaeota class WSA2: genomes reveal a uniquely fastidious methyl-reducing methanogen.</title>
        <authorList>
            <person name="Nobu M.K."/>
            <person name="Narihiro T."/>
            <person name="Kuroda K."/>
            <person name="Mei R."/>
            <person name="Liu W.T."/>
        </authorList>
    </citation>
    <scope>NUCLEOTIDE SEQUENCE [LARGE SCALE GENOMIC DNA]</scope>
    <source>
        <strain evidence="2">B03fssc0709_Meth_Bin005</strain>
        <strain evidence="3">B15fssc0709_Meth_Bin003</strain>
    </source>
</reference>
<name>A0A150IKC6_9EURY</name>
<evidence type="ECO:0000256" key="1">
    <source>
        <dbReference type="SAM" id="Phobius"/>
    </source>
</evidence>
<organism evidence="2 5">
    <name type="scientific">Candidatus Methanofastidiosum methylothiophilum</name>
    <dbReference type="NCBI Taxonomy" id="1705564"/>
    <lineage>
        <taxon>Archaea</taxon>
        <taxon>Methanobacteriati</taxon>
        <taxon>Methanobacteriota</taxon>
        <taxon>Stenosarchaea group</taxon>
        <taxon>Candidatus Methanofastidiosia</taxon>
        <taxon>Candidatus Methanofastidiosales</taxon>
        <taxon>Candidatus Methanofastidiosaceae</taxon>
        <taxon>Candidatus Methanofastidiosum</taxon>
    </lineage>
</organism>
<dbReference type="InterPro" id="IPR027417">
    <property type="entry name" value="P-loop_NTPase"/>
</dbReference>
<dbReference type="Proteomes" id="UP000091929">
    <property type="component" value="Unassembled WGS sequence"/>
</dbReference>
<evidence type="ECO:0000313" key="5">
    <source>
        <dbReference type="Proteomes" id="UP000092401"/>
    </source>
</evidence>